<evidence type="ECO:0000256" key="2">
    <source>
        <dbReference type="SAM" id="MobiDB-lite"/>
    </source>
</evidence>
<keyword evidence="7" id="KW-1185">Reference proteome</keyword>
<name>A0AAE1B912_9GAST</name>
<protein>
    <recommendedName>
        <fullName evidence="5">SMB domain-containing protein</fullName>
    </recommendedName>
</protein>
<dbReference type="Gene3D" id="4.10.410.20">
    <property type="match status" value="1"/>
</dbReference>
<feature type="region of interest" description="Disordered" evidence="2">
    <location>
        <begin position="558"/>
        <end position="582"/>
    </location>
</feature>
<keyword evidence="3" id="KW-1133">Transmembrane helix</keyword>
<dbReference type="SMART" id="SM00201">
    <property type="entry name" value="SO"/>
    <property type="match status" value="1"/>
</dbReference>
<dbReference type="PROSITE" id="PS50958">
    <property type="entry name" value="SMB_2"/>
    <property type="match status" value="1"/>
</dbReference>
<dbReference type="SUPFAM" id="SSF90188">
    <property type="entry name" value="Somatomedin B domain"/>
    <property type="match status" value="1"/>
</dbReference>
<evidence type="ECO:0000256" key="3">
    <source>
        <dbReference type="SAM" id="Phobius"/>
    </source>
</evidence>
<feature type="signal peptide" evidence="4">
    <location>
        <begin position="1"/>
        <end position="39"/>
    </location>
</feature>
<keyword evidence="3" id="KW-0812">Transmembrane</keyword>
<feature type="domain" description="SMB" evidence="5">
    <location>
        <begin position="106"/>
        <end position="146"/>
    </location>
</feature>
<organism evidence="6 7">
    <name type="scientific">Elysia crispata</name>
    <name type="common">lettuce slug</name>
    <dbReference type="NCBI Taxonomy" id="231223"/>
    <lineage>
        <taxon>Eukaryota</taxon>
        <taxon>Metazoa</taxon>
        <taxon>Spiralia</taxon>
        <taxon>Lophotrochozoa</taxon>
        <taxon>Mollusca</taxon>
        <taxon>Gastropoda</taxon>
        <taxon>Heterobranchia</taxon>
        <taxon>Euthyneura</taxon>
        <taxon>Panpulmonata</taxon>
        <taxon>Sacoglossa</taxon>
        <taxon>Placobranchoidea</taxon>
        <taxon>Plakobranchidae</taxon>
        <taxon>Elysia</taxon>
    </lineage>
</organism>
<dbReference type="Proteomes" id="UP001283361">
    <property type="component" value="Unassembled WGS sequence"/>
</dbReference>
<evidence type="ECO:0000256" key="4">
    <source>
        <dbReference type="SAM" id="SignalP"/>
    </source>
</evidence>
<evidence type="ECO:0000313" key="6">
    <source>
        <dbReference type="EMBL" id="KAK3802029.1"/>
    </source>
</evidence>
<feature type="transmembrane region" description="Helical" evidence="3">
    <location>
        <begin position="666"/>
        <end position="686"/>
    </location>
</feature>
<evidence type="ECO:0000256" key="1">
    <source>
        <dbReference type="ARBA" id="ARBA00023157"/>
    </source>
</evidence>
<keyword evidence="3" id="KW-0472">Membrane</keyword>
<dbReference type="InterPro" id="IPR001212">
    <property type="entry name" value="Somatomedin_B_dom"/>
</dbReference>
<dbReference type="AlphaFoldDB" id="A0AAE1B912"/>
<dbReference type="Pfam" id="PF01033">
    <property type="entry name" value="Somatomedin_B"/>
    <property type="match status" value="1"/>
</dbReference>
<comment type="caution">
    <text evidence="6">The sequence shown here is derived from an EMBL/GenBank/DDBJ whole genome shotgun (WGS) entry which is preliminary data.</text>
</comment>
<accession>A0AAE1B912</accession>
<dbReference type="InterPro" id="IPR036024">
    <property type="entry name" value="Somatomedin_B-like_dom_sf"/>
</dbReference>
<sequence length="688" mass="78049">MKHLLRVRRKQHKPARAGRVLRNAMLKILLLQLLILSSAQDSFNLTNSFKKFRFVSEEKTSFLEYNLERGVFSDQAIERSLSTNTSAGSKGDIVTPTASPMNISRYPISCKERCGEDISFPCSCNEKCVVYRTCCEDLPETCTELYTNALAKFRTLLSASIRCDPMTIVFTVDSCPPISSENVNPLKTDARFSQTVPSNTLFSQSSKKDNTKMIHSMSDILLNAPVTDYKTGFVYSNATIYECNKRKNYLNSTQTSVKTAAAWQAHISDAVKTFTIEQKLDFSAYSYIPPDSHPTTAGSLCYNPTALTCISELSTELAIQQPICNVSVSEYYDIRHDLLVMIEYYSDWAQHDVCAICLALYQSSAYRDNRFFPSGFRVLTSLDENALHVVFDLHKEWRHLRKPIPWWSWTCKIPDQTSAAADRECRVLQCDERFLLTPDGLCRKAVEAEFAIQEEIMFKGKNCQINPNAFAEITKCYLLAISKVTASNKAFRSYQTHMAHGNITLITIRMEMYIDAEDYEPTLFDLFKMPKTFFPTLSLFVQHFCSLENNVHHQDYSGKISSSQRKLDSSPLKKPKEEKNSFQNNNIETMDSSADFFCSFCFQIYDIDTSLDDEIICHFSSKLDLERTVKVDTLTASAIGLECLHQPNVTYASNESNKIGTSILPFLAYVLIGQYLFCIAAISCLVQV</sequence>
<evidence type="ECO:0000313" key="7">
    <source>
        <dbReference type="Proteomes" id="UP001283361"/>
    </source>
</evidence>
<proteinExistence type="predicted"/>
<gene>
    <name evidence="6" type="ORF">RRG08_064622</name>
</gene>
<keyword evidence="4" id="KW-0732">Signal</keyword>
<evidence type="ECO:0000259" key="5">
    <source>
        <dbReference type="PROSITE" id="PS50958"/>
    </source>
</evidence>
<feature type="chain" id="PRO_5042144106" description="SMB domain-containing protein" evidence="4">
    <location>
        <begin position="40"/>
        <end position="688"/>
    </location>
</feature>
<keyword evidence="1" id="KW-1015">Disulfide bond</keyword>
<dbReference type="EMBL" id="JAWDGP010000269">
    <property type="protein sequence ID" value="KAK3802029.1"/>
    <property type="molecule type" value="Genomic_DNA"/>
</dbReference>
<reference evidence="6" key="1">
    <citation type="journal article" date="2023" name="G3 (Bethesda)">
        <title>A reference genome for the long-term kleptoplast-retaining sea slug Elysia crispata morphotype clarki.</title>
        <authorList>
            <person name="Eastman K.E."/>
            <person name="Pendleton A.L."/>
            <person name="Shaikh M.A."/>
            <person name="Suttiyut T."/>
            <person name="Ogas R."/>
            <person name="Tomko P."/>
            <person name="Gavelis G."/>
            <person name="Widhalm J.R."/>
            <person name="Wisecaver J.H."/>
        </authorList>
    </citation>
    <scope>NUCLEOTIDE SEQUENCE</scope>
    <source>
        <strain evidence="6">ECLA1</strain>
    </source>
</reference>